<name>A0A3M7RH05_BRAPC</name>
<organism evidence="2 3">
    <name type="scientific">Brachionus plicatilis</name>
    <name type="common">Marine rotifer</name>
    <name type="synonym">Brachionus muelleri</name>
    <dbReference type="NCBI Taxonomy" id="10195"/>
    <lineage>
        <taxon>Eukaryota</taxon>
        <taxon>Metazoa</taxon>
        <taxon>Spiralia</taxon>
        <taxon>Gnathifera</taxon>
        <taxon>Rotifera</taxon>
        <taxon>Eurotatoria</taxon>
        <taxon>Monogononta</taxon>
        <taxon>Pseudotrocha</taxon>
        <taxon>Ploima</taxon>
        <taxon>Brachionidae</taxon>
        <taxon>Brachionus</taxon>
    </lineage>
</organism>
<dbReference type="EMBL" id="REGN01003389">
    <property type="protein sequence ID" value="RNA22853.1"/>
    <property type="molecule type" value="Genomic_DNA"/>
</dbReference>
<dbReference type="Proteomes" id="UP000276133">
    <property type="component" value="Unassembled WGS sequence"/>
</dbReference>
<protein>
    <submittedName>
        <fullName evidence="2">Uncharacterized protein</fullName>
    </submittedName>
</protein>
<evidence type="ECO:0000313" key="2">
    <source>
        <dbReference type="EMBL" id="RNA22853.1"/>
    </source>
</evidence>
<feature type="non-terminal residue" evidence="2">
    <location>
        <position position="140"/>
    </location>
</feature>
<feature type="region of interest" description="Disordered" evidence="1">
    <location>
        <begin position="91"/>
        <end position="140"/>
    </location>
</feature>
<proteinExistence type="predicted"/>
<reference evidence="2 3" key="1">
    <citation type="journal article" date="2018" name="Sci. Rep.">
        <title>Genomic signatures of local adaptation to the degree of environmental predictability in rotifers.</title>
        <authorList>
            <person name="Franch-Gras L."/>
            <person name="Hahn C."/>
            <person name="Garcia-Roger E.M."/>
            <person name="Carmona M.J."/>
            <person name="Serra M."/>
            <person name="Gomez A."/>
        </authorList>
    </citation>
    <scope>NUCLEOTIDE SEQUENCE [LARGE SCALE GENOMIC DNA]</scope>
    <source>
        <strain evidence="2">HYR1</strain>
    </source>
</reference>
<sequence length="140" mass="15588">MVRPKRAPNNIKKAVNAGSQSNTTADLNLNDEDSLKKSNRTQKSEEDEGPCKAKAGRKPTKAKADQEPAKEPRKRRMASLNAEFLVHYCTNTNNVSQQAHEKRASESPSSSKRRRTVSNESKAKKGRPNTRARNKKADSD</sequence>
<feature type="compositionally biased region" description="Basic residues" evidence="1">
    <location>
        <begin position="124"/>
        <end position="134"/>
    </location>
</feature>
<feature type="compositionally biased region" description="Polar residues" evidence="1">
    <location>
        <begin position="17"/>
        <end position="27"/>
    </location>
</feature>
<accession>A0A3M7RH05</accession>
<dbReference type="AlphaFoldDB" id="A0A3M7RH05"/>
<feature type="region of interest" description="Disordered" evidence="1">
    <location>
        <begin position="1"/>
        <end position="79"/>
    </location>
</feature>
<keyword evidence="3" id="KW-1185">Reference proteome</keyword>
<feature type="compositionally biased region" description="Basic and acidic residues" evidence="1">
    <location>
        <begin position="62"/>
        <end position="71"/>
    </location>
</feature>
<evidence type="ECO:0000313" key="3">
    <source>
        <dbReference type="Proteomes" id="UP000276133"/>
    </source>
</evidence>
<gene>
    <name evidence="2" type="ORF">BpHYR1_052048</name>
</gene>
<evidence type="ECO:0000256" key="1">
    <source>
        <dbReference type="SAM" id="MobiDB-lite"/>
    </source>
</evidence>
<comment type="caution">
    <text evidence="2">The sequence shown here is derived from an EMBL/GenBank/DDBJ whole genome shotgun (WGS) entry which is preliminary data.</text>
</comment>